<dbReference type="GO" id="GO:0005856">
    <property type="term" value="C:cytoskeleton"/>
    <property type="evidence" value="ECO:0007669"/>
    <property type="project" value="TreeGrafter"/>
</dbReference>
<dbReference type="GO" id="GO:0030866">
    <property type="term" value="P:cortical actin cytoskeleton organization"/>
    <property type="evidence" value="ECO:0007669"/>
    <property type="project" value="TreeGrafter"/>
</dbReference>
<feature type="compositionally biased region" description="Low complexity" evidence="3">
    <location>
        <begin position="291"/>
        <end position="302"/>
    </location>
</feature>
<feature type="coiled-coil region" evidence="2">
    <location>
        <begin position="832"/>
        <end position="866"/>
    </location>
</feature>
<feature type="compositionally biased region" description="Low complexity" evidence="3">
    <location>
        <begin position="411"/>
        <end position="425"/>
    </location>
</feature>
<dbReference type="SMART" id="SM00498">
    <property type="entry name" value="FH2"/>
    <property type="match status" value="1"/>
</dbReference>
<gene>
    <name evidence="5" type="ORF">RUM43_011533</name>
</gene>
<evidence type="ECO:0000256" key="3">
    <source>
        <dbReference type="SAM" id="MobiDB-lite"/>
    </source>
</evidence>
<evidence type="ECO:0000259" key="4">
    <source>
        <dbReference type="PROSITE" id="PS51444"/>
    </source>
</evidence>
<feature type="compositionally biased region" description="Basic and acidic residues" evidence="3">
    <location>
        <begin position="966"/>
        <end position="978"/>
    </location>
</feature>
<protein>
    <recommendedName>
        <fullName evidence="4">FH2 domain-containing protein</fullName>
    </recommendedName>
</protein>
<dbReference type="GO" id="GO:0005737">
    <property type="term" value="C:cytoplasm"/>
    <property type="evidence" value="ECO:0007669"/>
    <property type="project" value="TreeGrafter"/>
</dbReference>
<feature type="compositionally biased region" description="Pro residues" evidence="3">
    <location>
        <begin position="426"/>
        <end position="533"/>
    </location>
</feature>
<dbReference type="PANTHER" id="PTHR45920">
    <property type="entry name" value="FORMIN HOMOLOGY 2 DOMAIN CONTAINING, ISOFORM I"/>
    <property type="match status" value="1"/>
</dbReference>
<feature type="compositionally biased region" description="Low complexity" evidence="3">
    <location>
        <begin position="367"/>
        <end position="393"/>
    </location>
</feature>
<evidence type="ECO:0000256" key="2">
    <source>
        <dbReference type="SAM" id="Coils"/>
    </source>
</evidence>
<feature type="compositionally biased region" description="Polar residues" evidence="3">
    <location>
        <begin position="351"/>
        <end position="366"/>
    </location>
</feature>
<proteinExistence type="inferred from homology"/>
<feature type="region of interest" description="Disordered" evidence="3">
    <location>
        <begin position="966"/>
        <end position="987"/>
    </location>
</feature>
<keyword evidence="2" id="KW-0175">Coiled coil</keyword>
<dbReference type="PROSITE" id="PS51444">
    <property type="entry name" value="FH2"/>
    <property type="match status" value="1"/>
</dbReference>
<comment type="similarity">
    <text evidence="1">Belongs to the formin homology family. Cappuccino subfamily.</text>
</comment>
<feature type="compositionally biased region" description="Low complexity" evidence="3">
    <location>
        <begin position="620"/>
        <end position="629"/>
    </location>
</feature>
<evidence type="ECO:0000256" key="1">
    <source>
        <dbReference type="ARBA" id="ARBA00005271"/>
    </source>
</evidence>
<comment type="caution">
    <text evidence="5">The sequence shown here is derived from an EMBL/GenBank/DDBJ whole genome shotgun (WGS) entry which is preliminary data.</text>
</comment>
<dbReference type="SUPFAM" id="SSF101447">
    <property type="entry name" value="Formin homology 2 domain (FH2 domain)"/>
    <property type="match status" value="1"/>
</dbReference>
<reference evidence="5 6" key="1">
    <citation type="submission" date="2023-10" db="EMBL/GenBank/DDBJ databases">
        <title>Genomes of two closely related lineages of the louse Polyplax serrata with different host specificities.</title>
        <authorList>
            <person name="Martinu J."/>
            <person name="Tarabai H."/>
            <person name="Stefka J."/>
            <person name="Hypsa V."/>
        </authorList>
    </citation>
    <scope>NUCLEOTIDE SEQUENCE [LARGE SCALE GENOMIC DNA]</scope>
    <source>
        <strain evidence="5">HR10_N</strain>
    </source>
</reference>
<dbReference type="Proteomes" id="UP001372834">
    <property type="component" value="Unassembled WGS sequence"/>
</dbReference>
<evidence type="ECO:0000313" key="5">
    <source>
        <dbReference type="EMBL" id="KAK6621227.1"/>
    </source>
</evidence>
<feature type="domain" description="FH2" evidence="4">
    <location>
        <begin position="545"/>
        <end position="961"/>
    </location>
</feature>
<dbReference type="InterPro" id="IPR015425">
    <property type="entry name" value="FH2_Formin"/>
</dbReference>
<feature type="region of interest" description="Disordered" evidence="3">
    <location>
        <begin position="243"/>
        <end position="538"/>
    </location>
</feature>
<dbReference type="GO" id="GO:0051015">
    <property type="term" value="F:actin filament binding"/>
    <property type="evidence" value="ECO:0007669"/>
    <property type="project" value="TreeGrafter"/>
</dbReference>
<sequence>MWHRRRYFCWENEEIVKLYDANRGQQLVNWFISSFSEDHYLRMILAPQDLKILVAQFCTHMLAAGVLRQIPDKNAPVASLFRPDLMYFWAHSEAPAVTPLSPRRLSSGLWSSFSSVTDADAATPQSRPGARYTEADSPSEVKGNCENPMTASTGSVDKAVRKINTEEFQQVVIGLKKEHKENLTRLTRGQEVKLFKLRGEHAHILHEYEKRICELEDMVARLQQELEKQKTLADIQSLTSQTIAEFGSPSKEASNANSPRPSPKKSPVIHERISNLFPEQSDGPPKPSPGAAESAKSMSSSHASEHSKTNGHVVDANDAKDVGIETEPKALYNESDGASGEINKPLEETSKQTSETTLSRDTSTIKTVTPSTDVPSSPSSSRVSLPPRSPVISQVPALSPTPPRPPDSCRSSGAPSVMPSSVGPSPCLPPQPTHGLIPNPPPPPSPCTRGPPPPPLPPPVLGGPPPPPLPPPVLGGPPPPPLPPPVLGGPPPPPLPPPMLGGPPPPPPPMTGGPPAPPAPPGCIAPLPFPTPPAGGWNAQRAELRKQPVNPAVPMKPLYWSRIIVPVNQPIKDLCTHGDETPSPLWEKLEEAKIEDYSEFNELFSRQIITRKPTKKKNSQDQSKQQAAKILDSKRSQNVGILSSSLHVDFSEIENAIYHFDTSMVNLEALQQIYEMRATTEELELIKAHVKTNPEVPLDKPEQFLLELSEIPNFAERIACFMFQSQYEDSINTVDSKLNNMKSTCEMLLNAESVKTVMAIILALGNYMNGGNLTRGQADGFGIEILPKLKDVKSKDSSVTLLHFIVRTYMRKLDDPLNLDLALPVPEPGDINRAAAVDFDEIKSDLQQLEKELKVCQKQTEKVINASSEENLQPFKDKMEAFLLGAQKQILGEFENLEECKIKFKATVNFYQYKPKTEEVVKDFFTTWAPFSKDFKDIWKKEQQRLIKAKMQEFKKKQDVRKQEIKPVKAGGLKDKMKQRLSLGKRS</sequence>
<feature type="region of interest" description="Disordered" evidence="3">
    <location>
        <begin position="119"/>
        <end position="152"/>
    </location>
</feature>
<organism evidence="5 6">
    <name type="scientific">Polyplax serrata</name>
    <name type="common">Common mouse louse</name>
    <dbReference type="NCBI Taxonomy" id="468196"/>
    <lineage>
        <taxon>Eukaryota</taxon>
        <taxon>Metazoa</taxon>
        <taxon>Ecdysozoa</taxon>
        <taxon>Arthropoda</taxon>
        <taxon>Hexapoda</taxon>
        <taxon>Insecta</taxon>
        <taxon>Pterygota</taxon>
        <taxon>Neoptera</taxon>
        <taxon>Paraneoptera</taxon>
        <taxon>Psocodea</taxon>
        <taxon>Troctomorpha</taxon>
        <taxon>Phthiraptera</taxon>
        <taxon>Anoplura</taxon>
        <taxon>Polyplacidae</taxon>
        <taxon>Polyplax</taxon>
    </lineage>
</organism>
<dbReference type="AlphaFoldDB" id="A0AAN8S145"/>
<dbReference type="Gene3D" id="1.20.58.2220">
    <property type="entry name" value="Formin, FH2 domain"/>
    <property type="match status" value="1"/>
</dbReference>
<evidence type="ECO:0000313" key="6">
    <source>
        <dbReference type="Proteomes" id="UP001372834"/>
    </source>
</evidence>
<name>A0AAN8S145_POLSC</name>
<feature type="region of interest" description="Disordered" evidence="3">
    <location>
        <begin position="611"/>
        <end position="630"/>
    </location>
</feature>
<accession>A0AAN8S145</accession>
<dbReference type="InterPro" id="IPR042201">
    <property type="entry name" value="FH2_Formin_sf"/>
</dbReference>
<dbReference type="PANTHER" id="PTHR45920:SF7">
    <property type="entry name" value="FORMIN-G"/>
    <property type="match status" value="1"/>
</dbReference>
<feature type="compositionally biased region" description="Basic and acidic residues" evidence="3">
    <location>
        <begin position="315"/>
        <end position="328"/>
    </location>
</feature>
<dbReference type="EMBL" id="JAWJWE010000039">
    <property type="protein sequence ID" value="KAK6621227.1"/>
    <property type="molecule type" value="Genomic_DNA"/>
</dbReference>
<dbReference type="Pfam" id="PF02181">
    <property type="entry name" value="FH2"/>
    <property type="match status" value="1"/>
</dbReference>